<evidence type="ECO:0000313" key="10">
    <source>
        <dbReference type="EMBL" id="PJZ62605.1"/>
    </source>
</evidence>
<dbReference type="AlphaFoldDB" id="A0A2M9YNH0"/>
<dbReference type="Proteomes" id="UP000232188">
    <property type="component" value="Unassembled WGS sequence"/>
</dbReference>
<evidence type="ECO:0000313" key="9">
    <source>
        <dbReference type="EMBL" id="PJZ53049.1"/>
    </source>
</evidence>
<evidence type="ECO:0000256" key="3">
    <source>
        <dbReference type="ARBA" id="ARBA00022452"/>
    </source>
</evidence>
<gene>
    <name evidence="10" type="ORF">CH376_07335</name>
    <name evidence="9" type="ORF">CH380_11555</name>
</gene>
<dbReference type="InterPro" id="IPR012910">
    <property type="entry name" value="Plug_dom"/>
</dbReference>
<comment type="subcellular location">
    <subcellularLocation>
        <location evidence="1">Cell outer membrane</location>
        <topology evidence="1">Multi-pass membrane protein</topology>
    </subcellularLocation>
</comment>
<dbReference type="PANTHER" id="PTHR30069">
    <property type="entry name" value="TONB-DEPENDENT OUTER MEMBRANE RECEPTOR"/>
    <property type="match status" value="1"/>
</dbReference>
<evidence type="ECO:0000259" key="8">
    <source>
        <dbReference type="Pfam" id="PF07715"/>
    </source>
</evidence>
<evidence type="ECO:0000313" key="11">
    <source>
        <dbReference type="Proteomes" id="UP000232149"/>
    </source>
</evidence>
<reference evidence="11 12" key="1">
    <citation type="submission" date="2017-07" db="EMBL/GenBank/DDBJ databases">
        <title>Leptospira spp. isolated from tropical soils.</title>
        <authorList>
            <person name="Thibeaux R."/>
            <person name="Iraola G."/>
            <person name="Ferres I."/>
            <person name="Bierque E."/>
            <person name="Girault D."/>
            <person name="Soupe-Gilbert M.-E."/>
            <person name="Picardeau M."/>
            <person name="Goarant C."/>
        </authorList>
    </citation>
    <scope>NUCLEOTIDE SEQUENCE [LARGE SCALE GENOMIC DNA]</scope>
    <source>
        <strain evidence="9 12">FH2-B-C1</strain>
        <strain evidence="10 11">FH2-B-D1</strain>
    </source>
</reference>
<organism evidence="9 12">
    <name type="scientific">Leptospira adleri</name>
    <dbReference type="NCBI Taxonomy" id="2023186"/>
    <lineage>
        <taxon>Bacteria</taxon>
        <taxon>Pseudomonadati</taxon>
        <taxon>Spirochaetota</taxon>
        <taxon>Spirochaetia</taxon>
        <taxon>Leptospirales</taxon>
        <taxon>Leptospiraceae</taxon>
        <taxon>Leptospira</taxon>
    </lineage>
</organism>
<keyword evidence="2" id="KW-0813">Transport</keyword>
<evidence type="ECO:0000256" key="6">
    <source>
        <dbReference type="ARBA" id="ARBA00023136"/>
    </source>
</evidence>
<dbReference type="EMBL" id="NPDV01000009">
    <property type="protein sequence ID" value="PJZ53049.1"/>
    <property type="molecule type" value="Genomic_DNA"/>
</dbReference>
<keyword evidence="7" id="KW-0998">Cell outer membrane</keyword>
<dbReference type="InterPro" id="IPR039426">
    <property type="entry name" value="TonB-dep_rcpt-like"/>
</dbReference>
<keyword evidence="11" id="KW-1185">Reference proteome</keyword>
<dbReference type="Pfam" id="PF07715">
    <property type="entry name" value="Plug"/>
    <property type="match status" value="1"/>
</dbReference>
<dbReference type="Gene3D" id="2.170.130.10">
    <property type="entry name" value="TonB-dependent receptor, plug domain"/>
    <property type="match status" value="1"/>
</dbReference>
<keyword evidence="3" id="KW-1134">Transmembrane beta strand</keyword>
<evidence type="ECO:0000256" key="5">
    <source>
        <dbReference type="ARBA" id="ARBA00022729"/>
    </source>
</evidence>
<keyword evidence="6" id="KW-0472">Membrane</keyword>
<name>A0A2M9YNH0_9LEPT</name>
<dbReference type="PANTHER" id="PTHR30069:SF29">
    <property type="entry name" value="HEMOGLOBIN AND HEMOGLOBIN-HAPTOGLOBIN-BINDING PROTEIN 1-RELATED"/>
    <property type="match status" value="1"/>
</dbReference>
<protein>
    <submittedName>
        <fullName evidence="9">TonB-dependent receptor</fullName>
    </submittedName>
</protein>
<dbReference type="Gene3D" id="2.40.170.20">
    <property type="entry name" value="TonB-dependent receptor, beta-barrel domain"/>
    <property type="match status" value="1"/>
</dbReference>
<dbReference type="Proteomes" id="UP000232149">
    <property type="component" value="Unassembled WGS sequence"/>
</dbReference>
<evidence type="ECO:0000313" key="12">
    <source>
        <dbReference type="Proteomes" id="UP000232188"/>
    </source>
</evidence>
<evidence type="ECO:0000256" key="7">
    <source>
        <dbReference type="ARBA" id="ARBA00023237"/>
    </source>
</evidence>
<dbReference type="RefSeq" id="WP_100785905.1">
    <property type="nucleotide sequence ID" value="NZ_NPDU01000014.1"/>
</dbReference>
<dbReference type="SUPFAM" id="SSF56935">
    <property type="entry name" value="Porins"/>
    <property type="match status" value="1"/>
</dbReference>
<dbReference type="GO" id="GO:0009279">
    <property type="term" value="C:cell outer membrane"/>
    <property type="evidence" value="ECO:0007669"/>
    <property type="project" value="UniProtKB-SubCell"/>
</dbReference>
<dbReference type="GO" id="GO:0015344">
    <property type="term" value="F:siderophore uptake transmembrane transporter activity"/>
    <property type="evidence" value="ECO:0007669"/>
    <property type="project" value="TreeGrafter"/>
</dbReference>
<comment type="caution">
    <text evidence="9">The sequence shown here is derived from an EMBL/GenBank/DDBJ whole genome shotgun (WGS) entry which is preliminary data.</text>
</comment>
<evidence type="ECO:0000256" key="4">
    <source>
        <dbReference type="ARBA" id="ARBA00022692"/>
    </source>
</evidence>
<dbReference type="InterPro" id="IPR036942">
    <property type="entry name" value="Beta-barrel_TonB_sf"/>
</dbReference>
<evidence type="ECO:0000256" key="1">
    <source>
        <dbReference type="ARBA" id="ARBA00004571"/>
    </source>
</evidence>
<keyword evidence="9" id="KW-0675">Receptor</keyword>
<evidence type="ECO:0000256" key="2">
    <source>
        <dbReference type="ARBA" id="ARBA00022448"/>
    </source>
</evidence>
<dbReference type="GO" id="GO:0044718">
    <property type="term" value="P:siderophore transmembrane transport"/>
    <property type="evidence" value="ECO:0007669"/>
    <property type="project" value="TreeGrafter"/>
</dbReference>
<dbReference type="InterPro" id="IPR037066">
    <property type="entry name" value="Plug_dom_sf"/>
</dbReference>
<keyword evidence="5" id="KW-0732">Signal</keyword>
<feature type="domain" description="TonB-dependent receptor plug" evidence="8">
    <location>
        <begin position="174"/>
        <end position="258"/>
    </location>
</feature>
<sequence>MSNAISSNRGLQQKLIFLFSVIVSLTWAQALTAKTAIRITVNTDSFSDPPSEVWIRGNGLSKVYPFAEKNEITVDISTFGKGVYEVILTLKSGSMEQRSVDIDSDIQNVEFTIRPKRGPGINVIGKRQEAIPSYVMSQEDAVRMPGGFGDAVKAVQSMPGVIPLFQTYTGSSFQSAIQTLNQTSGLVKNPDKPNGESGFLVMRGAGSRANQFYFNGFPMSYPFHADGLTSVINNNAIRSLELYSGSYSARYGFATGGIINIEGYSKRHSNLTVGHINAFLTDVYAYRNITKDLNVSVSGKKYYPNVVLGAVPNLIPTETFLSEYQDYQARIGWDINEKHSVSFQSFGAKDRRYPFKEFSEYNPKKAVQSIARPPSSLDAARLNRTFRTDAFQYEWKPARSVKNTLNISRNYFQELTENGSDQLSLDIKKIGYPPSLYHRLNTIENEYSNDLKQIENITELEPLGNNWKILLGGQYRETEAGFKGKITQYDFDPNVAFTQRMILGSPEAQGVLRGDSVRTRQIGYFFENRFRLRETSLNLGVRRDYYDKSGEWKTSPRISLSQEIPYTQSRFFAGYGRHFQAPSDVSRYSSRTGNPNLKMEESDHAEVGWDQKIGSLWNFKIEGYSNTFSNLSVADPYIRDPYSSNRNLVEQALDPNANVSLLRAQNLNFSNSMTGYSRGAEVFIKKEAPTESGFYGWLSYTKSITKRNRNLPDLNQQDYSDWVAKSSSKDLVFQENDPNYYANFYRDGTADILFKNSKEELYDFDRTHVFNMVLGWKFGDKAQLGFKFTYMTNYAYTPIVGSNSLKLHDKLAALFPELQSTPAPPGNDSFSTRVYEPIYSDYNRSARLPQYRQFDLRFDRFIYTDWGKVTAYVELVNITGNRIATGSGSMVPLFPFVPKANPEMQYMYLNGQPSLTTNKNKIPYLNFGIEFRF</sequence>
<keyword evidence="4" id="KW-0812">Transmembrane</keyword>
<dbReference type="EMBL" id="NPDU01000014">
    <property type="protein sequence ID" value="PJZ62605.1"/>
    <property type="molecule type" value="Genomic_DNA"/>
</dbReference>
<proteinExistence type="predicted"/>
<accession>A0A2M9YNH0</accession>